<feature type="compositionally biased region" description="Basic and acidic residues" evidence="1">
    <location>
        <begin position="168"/>
        <end position="197"/>
    </location>
</feature>
<organism evidence="3 4">
    <name type="scientific">Candidatus Blautia faecigallinarum</name>
    <dbReference type="NCBI Taxonomy" id="2838488"/>
    <lineage>
        <taxon>Bacteria</taxon>
        <taxon>Bacillati</taxon>
        <taxon>Bacillota</taxon>
        <taxon>Clostridia</taxon>
        <taxon>Lachnospirales</taxon>
        <taxon>Lachnospiraceae</taxon>
        <taxon>Blautia</taxon>
    </lineage>
</organism>
<feature type="compositionally biased region" description="Basic and acidic residues" evidence="1">
    <location>
        <begin position="132"/>
        <end position="144"/>
    </location>
</feature>
<dbReference type="EMBL" id="DXBU01000035">
    <property type="protein sequence ID" value="HIZ21727.1"/>
    <property type="molecule type" value="Genomic_DNA"/>
</dbReference>
<feature type="compositionally biased region" description="Polar residues" evidence="1">
    <location>
        <begin position="153"/>
        <end position="162"/>
    </location>
</feature>
<comment type="caution">
    <text evidence="3">The sequence shown here is derived from an EMBL/GenBank/DDBJ whole genome shotgun (WGS) entry which is preliminary data.</text>
</comment>
<feature type="domain" description="DUF6128" evidence="2">
    <location>
        <begin position="277"/>
        <end position="361"/>
    </location>
</feature>
<reference evidence="3" key="1">
    <citation type="journal article" date="2021" name="PeerJ">
        <title>Extensive microbial diversity within the chicken gut microbiome revealed by metagenomics and culture.</title>
        <authorList>
            <person name="Gilroy R."/>
            <person name="Ravi A."/>
            <person name="Getino M."/>
            <person name="Pursley I."/>
            <person name="Horton D.L."/>
            <person name="Alikhan N.F."/>
            <person name="Baker D."/>
            <person name="Gharbi K."/>
            <person name="Hall N."/>
            <person name="Watson M."/>
            <person name="Adriaenssens E.M."/>
            <person name="Foster-Nyarko E."/>
            <person name="Jarju S."/>
            <person name="Secka A."/>
            <person name="Antonio M."/>
            <person name="Oren A."/>
            <person name="Chaudhuri R.R."/>
            <person name="La Ragione R."/>
            <person name="Hildebrand F."/>
            <person name="Pallen M.J."/>
        </authorList>
    </citation>
    <scope>NUCLEOTIDE SEQUENCE</scope>
    <source>
        <strain evidence="3">14324</strain>
    </source>
</reference>
<accession>A0A9D2DR85</accession>
<reference evidence="3" key="2">
    <citation type="submission" date="2021-04" db="EMBL/GenBank/DDBJ databases">
        <authorList>
            <person name="Gilroy R."/>
        </authorList>
    </citation>
    <scope>NUCLEOTIDE SEQUENCE</scope>
    <source>
        <strain evidence="3">14324</strain>
    </source>
</reference>
<gene>
    <name evidence="3" type="ORF">IAA21_02860</name>
</gene>
<evidence type="ECO:0000313" key="4">
    <source>
        <dbReference type="Proteomes" id="UP000824041"/>
    </source>
</evidence>
<feature type="region of interest" description="Disordered" evidence="1">
    <location>
        <begin position="210"/>
        <end position="264"/>
    </location>
</feature>
<protein>
    <recommendedName>
        <fullName evidence="2">DUF6128 domain-containing protein</fullName>
    </recommendedName>
</protein>
<feature type="compositionally biased region" description="Basic and acidic residues" evidence="1">
    <location>
        <begin position="221"/>
        <end position="264"/>
    </location>
</feature>
<dbReference type="Pfam" id="PF19623">
    <property type="entry name" value="DUF6128"/>
    <property type="match status" value="1"/>
</dbReference>
<dbReference type="Proteomes" id="UP000824041">
    <property type="component" value="Unassembled WGS sequence"/>
</dbReference>
<evidence type="ECO:0000313" key="3">
    <source>
        <dbReference type="EMBL" id="HIZ21727.1"/>
    </source>
</evidence>
<evidence type="ECO:0000259" key="2">
    <source>
        <dbReference type="Pfam" id="PF19623"/>
    </source>
</evidence>
<name>A0A9D2DR85_9FIRM</name>
<proteinExistence type="predicted"/>
<dbReference type="InterPro" id="IPR046131">
    <property type="entry name" value="DUF6128"/>
</dbReference>
<evidence type="ECO:0000256" key="1">
    <source>
        <dbReference type="SAM" id="MobiDB-lite"/>
    </source>
</evidence>
<dbReference type="AlphaFoldDB" id="A0A9D2DR85"/>
<feature type="region of interest" description="Disordered" evidence="1">
    <location>
        <begin position="130"/>
        <end position="197"/>
    </location>
</feature>
<sequence>MSAYRRFVAYVYEYQKGRKAGNCGFIKVEDRDGRCTMELHLQCAGLTPDVECRIYGFVRRAGLLNGILLGDCRTQAGRIESTVQTDSGDMGGQGVSLREMGGMILQTQNGAFFGTEWDDEPIRPDNFQELTKINEEPSKEEKVMPDTAEEENNSILSGNSIEEPQEPEEPRNLEKLEKTKEPEPHIQERDISETDASKIEVLKDTALKDTVPETVIEETADTEKVESTEQRPPEEKAAGEKVAEEKSTEEKVTEEKPTEEKPGEACEVFDDGEITGCRKIQPGDLARFNRKDWPLRSNRFLLYGYYNFGHILLGQKADGTWILGVPGGYDQQERFMANMFGFPYFKESRAIRIRRGRGGYWYRSVNPPDLH</sequence>